<dbReference type="RefSeq" id="WP_114277741.1">
    <property type="nucleotide sequence ID" value="NZ_QPJY01000001.1"/>
</dbReference>
<comment type="caution">
    <text evidence="18">The sequence shown here is derived from an EMBL/GenBank/DDBJ whole genome shotgun (WGS) entry which is preliminary data.</text>
</comment>
<organism evidence="18 19">
    <name type="scientific">Thioalbus denitrificans</name>
    <dbReference type="NCBI Taxonomy" id="547122"/>
    <lineage>
        <taxon>Bacteria</taxon>
        <taxon>Pseudomonadati</taxon>
        <taxon>Pseudomonadota</taxon>
        <taxon>Gammaproteobacteria</taxon>
        <taxon>Chromatiales</taxon>
        <taxon>Ectothiorhodospiraceae</taxon>
        <taxon>Thioalbus</taxon>
    </lineage>
</organism>
<protein>
    <recommendedName>
        <fullName evidence="14">D,D-heptose 1,7-bisphosphate phosphatase</fullName>
        <ecNumber evidence="14">3.1.3.-</ecNumber>
    </recommendedName>
</protein>
<dbReference type="PANTHER" id="PTHR42891:SF1">
    <property type="entry name" value="D-GLYCERO-BETA-D-MANNO-HEPTOSE-1,7-BISPHOSPHATE 7-PHOSPHATASE"/>
    <property type="match status" value="1"/>
</dbReference>
<evidence type="ECO:0000313" key="18">
    <source>
        <dbReference type="EMBL" id="RCX32837.1"/>
    </source>
</evidence>
<evidence type="ECO:0000256" key="12">
    <source>
        <dbReference type="ARBA" id="ARBA00023277"/>
    </source>
</evidence>
<keyword evidence="10 17" id="KW-0862">Zinc</keyword>
<dbReference type="NCBIfam" id="TIGR01656">
    <property type="entry name" value="Histidinol-ppas"/>
    <property type="match status" value="1"/>
</dbReference>
<name>A0A369CK68_9GAMM</name>
<comment type="similarity">
    <text evidence="13 14">Belongs to the gmhB family.</text>
</comment>
<comment type="subcellular location">
    <subcellularLocation>
        <location evidence="4 14">Cytoplasm</location>
    </subcellularLocation>
</comment>
<feature type="site" description="Stabilizes the phosphoryl group" evidence="16">
    <location>
        <position position="50"/>
    </location>
</feature>
<dbReference type="Proteomes" id="UP000252707">
    <property type="component" value="Unassembled WGS sequence"/>
</dbReference>
<feature type="binding site" evidence="17">
    <location>
        <position position="89"/>
    </location>
    <ligand>
        <name>Zn(2+)</name>
        <dbReference type="ChEBI" id="CHEBI:29105"/>
    </ligand>
</feature>
<dbReference type="InterPro" id="IPR006549">
    <property type="entry name" value="HAD-SF_hydro_IIIA"/>
</dbReference>
<dbReference type="GO" id="GO:0034200">
    <property type="term" value="F:D-glycero-beta-D-manno-heptose 1,7-bisphosphate 7-phosphatase activity"/>
    <property type="evidence" value="ECO:0007669"/>
    <property type="project" value="UniProtKB-EC"/>
</dbReference>
<keyword evidence="19" id="KW-1185">Reference proteome</keyword>
<evidence type="ECO:0000256" key="16">
    <source>
        <dbReference type="PIRSR" id="PIRSR004682-3"/>
    </source>
</evidence>
<evidence type="ECO:0000313" key="19">
    <source>
        <dbReference type="Proteomes" id="UP000252707"/>
    </source>
</evidence>
<comment type="cofactor">
    <cofactor evidence="2 17">
        <name>Mg(2+)</name>
        <dbReference type="ChEBI" id="CHEBI:18420"/>
    </cofactor>
</comment>
<evidence type="ECO:0000256" key="8">
    <source>
        <dbReference type="ARBA" id="ARBA00022723"/>
    </source>
</evidence>
<dbReference type="NCBIfam" id="TIGR01662">
    <property type="entry name" value="HAD-SF-IIIA"/>
    <property type="match status" value="1"/>
</dbReference>
<dbReference type="CDD" id="cd07503">
    <property type="entry name" value="HAD_HisB-N"/>
    <property type="match status" value="1"/>
</dbReference>
<reference evidence="18 19" key="1">
    <citation type="submission" date="2018-07" db="EMBL/GenBank/DDBJ databases">
        <title>Genomic Encyclopedia of Type Strains, Phase IV (KMG-IV): sequencing the most valuable type-strain genomes for metagenomic binning, comparative biology and taxonomic classification.</title>
        <authorList>
            <person name="Goeker M."/>
        </authorList>
    </citation>
    <scope>NUCLEOTIDE SEQUENCE [LARGE SCALE GENOMIC DNA]</scope>
    <source>
        <strain evidence="18 19">DSM 26407</strain>
    </source>
</reference>
<evidence type="ECO:0000256" key="5">
    <source>
        <dbReference type="ARBA" id="ARBA00004708"/>
    </source>
</evidence>
<evidence type="ECO:0000256" key="2">
    <source>
        <dbReference type="ARBA" id="ARBA00001946"/>
    </source>
</evidence>
<keyword evidence="9 14" id="KW-0378">Hydrolase</keyword>
<dbReference type="EC" id="3.1.3.-" evidence="14"/>
<comment type="catalytic activity">
    <reaction evidence="1">
        <text>D-glycero-beta-D-manno-heptose 1,7-bisphosphate + H2O = D-glycero-beta-D-manno-heptose 1-phosphate + phosphate</text>
        <dbReference type="Rhea" id="RHEA:28518"/>
        <dbReference type="ChEBI" id="CHEBI:15377"/>
        <dbReference type="ChEBI" id="CHEBI:43474"/>
        <dbReference type="ChEBI" id="CHEBI:60208"/>
        <dbReference type="ChEBI" id="CHEBI:61593"/>
        <dbReference type="EC" id="3.1.3.82"/>
    </reaction>
</comment>
<feature type="binding site" evidence="17">
    <location>
        <position position="91"/>
    </location>
    <ligand>
        <name>Zn(2+)</name>
        <dbReference type="ChEBI" id="CHEBI:29105"/>
    </ligand>
</feature>
<sequence length="191" mass="20296">MKLIILDRDGVINEDSDAYIKSPEEWVPIPGSLEAIARLNRAGWTVAVATNQSGVGRGLYDRATLDRIHARMNAALAAAGGRVDALYYCPHTPEDHCTCRKPLPGLLESIARHYGVSLAGVPAIGDSLRDLQAAVAVDARPILVRTGKGEQTLTNPDLPPGTPVYPDLAAAVTGLLNSEPAAEDHRENTAC</sequence>
<dbReference type="GO" id="GO:0046872">
    <property type="term" value="F:metal ion binding"/>
    <property type="evidence" value="ECO:0007669"/>
    <property type="project" value="UniProtKB-KW"/>
</dbReference>
<dbReference type="GO" id="GO:0005737">
    <property type="term" value="C:cytoplasm"/>
    <property type="evidence" value="ECO:0007669"/>
    <property type="project" value="UniProtKB-SubCell"/>
</dbReference>
<evidence type="ECO:0000256" key="1">
    <source>
        <dbReference type="ARBA" id="ARBA00001226"/>
    </source>
</evidence>
<evidence type="ECO:0000256" key="17">
    <source>
        <dbReference type="PIRSR" id="PIRSR004682-4"/>
    </source>
</evidence>
<dbReference type="Pfam" id="PF13242">
    <property type="entry name" value="Hydrolase_like"/>
    <property type="match status" value="1"/>
</dbReference>
<evidence type="ECO:0000256" key="6">
    <source>
        <dbReference type="ARBA" id="ARBA00011245"/>
    </source>
</evidence>
<evidence type="ECO:0000256" key="11">
    <source>
        <dbReference type="ARBA" id="ARBA00022842"/>
    </source>
</evidence>
<evidence type="ECO:0000256" key="15">
    <source>
        <dbReference type="PIRSR" id="PIRSR004682-1"/>
    </source>
</evidence>
<keyword evidence="8 17" id="KW-0479">Metal-binding</keyword>
<evidence type="ECO:0000256" key="10">
    <source>
        <dbReference type="ARBA" id="ARBA00022833"/>
    </source>
</evidence>
<dbReference type="EMBL" id="QPJY01000001">
    <property type="protein sequence ID" value="RCX32837.1"/>
    <property type="molecule type" value="Genomic_DNA"/>
</dbReference>
<dbReference type="InterPro" id="IPR006543">
    <property type="entry name" value="Histidinol-phos"/>
</dbReference>
<dbReference type="GO" id="GO:0005975">
    <property type="term" value="P:carbohydrate metabolic process"/>
    <property type="evidence" value="ECO:0007669"/>
    <property type="project" value="InterPro"/>
</dbReference>
<dbReference type="SUPFAM" id="SSF56784">
    <property type="entry name" value="HAD-like"/>
    <property type="match status" value="1"/>
</dbReference>
<dbReference type="AlphaFoldDB" id="A0A369CK68"/>
<dbReference type="Gene3D" id="3.40.50.1000">
    <property type="entry name" value="HAD superfamily/HAD-like"/>
    <property type="match status" value="1"/>
</dbReference>
<feature type="binding site" evidence="17">
    <location>
        <position position="99"/>
    </location>
    <ligand>
        <name>Zn(2+)</name>
        <dbReference type="ChEBI" id="CHEBI:29105"/>
    </ligand>
</feature>
<dbReference type="FunFam" id="3.40.50.1000:FF:000168">
    <property type="entry name" value="D,D-heptose 1,7-bisphosphate phosphatase"/>
    <property type="match status" value="1"/>
</dbReference>
<keyword evidence="7 14" id="KW-0963">Cytoplasm</keyword>
<keyword evidence="12 14" id="KW-0119">Carbohydrate metabolism</keyword>
<gene>
    <name evidence="18" type="ORF">DFQ59_101135</name>
</gene>
<keyword evidence="11 17" id="KW-0460">Magnesium</keyword>
<evidence type="ECO:0000256" key="3">
    <source>
        <dbReference type="ARBA" id="ARBA00001947"/>
    </source>
</evidence>
<evidence type="ECO:0000256" key="4">
    <source>
        <dbReference type="ARBA" id="ARBA00004496"/>
    </source>
</evidence>
<dbReference type="PIRSF" id="PIRSF004682">
    <property type="entry name" value="GmhB"/>
    <property type="match status" value="1"/>
</dbReference>
<feature type="active site" description="Nucleophile" evidence="15">
    <location>
        <position position="7"/>
    </location>
</feature>
<feature type="binding site" evidence="17">
    <location>
        <position position="126"/>
    </location>
    <ligand>
        <name>Mg(2+)</name>
        <dbReference type="ChEBI" id="CHEBI:18420"/>
    </ligand>
</feature>
<dbReference type="OrthoDB" id="9788272at2"/>
<evidence type="ECO:0000256" key="13">
    <source>
        <dbReference type="ARBA" id="ARBA00061616"/>
    </source>
</evidence>
<feature type="binding site" evidence="17">
    <location>
        <position position="9"/>
    </location>
    <ligand>
        <name>Mg(2+)</name>
        <dbReference type="ChEBI" id="CHEBI:18420"/>
    </ligand>
</feature>
<dbReference type="NCBIfam" id="NF006506">
    <property type="entry name" value="PRK08942.1"/>
    <property type="match status" value="1"/>
</dbReference>
<feature type="binding site" evidence="17">
    <location>
        <position position="97"/>
    </location>
    <ligand>
        <name>Zn(2+)</name>
        <dbReference type="ChEBI" id="CHEBI:29105"/>
    </ligand>
</feature>
<dbReference type="InterPro" id="IPR023214">
    <property type="entry name" value="HAD_sf"/>
</dbReference>
<comment type="pathway">
    <text evidence="5">Nucleotide-sugar biosynthesis; ADP-L-glycero-beta-D-manno-heptose biosynthesis; ADP-L-glycero-beta-D-manno-heptose from D-glycero-beta-D-manno-heptose 7-phosphate: step 2/4.</text>
</comment>
<comment type="cofactor">
    <cofactor evidence="3 17">
        <name>Zn(2+)</name>
        <dbReference type="ChEBI" id="CHEBI:29105"/>
    </cofactor>
</comment>
<evidence type="ECO:0000256" key="14">
    <source>
        <dbReference type="PIRNR" id="PIRNR004682"/>
    </source>
</evidence>
<feature type="binding site" evidence="17">
    <location>
        <position position="7"/>
    </location>
    <ligand>
        <name>Mg(2+)</name>
        <dbReference type="ChEBI" id="CHEBI:18420"/>
    </ligand>
</feature>
<feature type="site" description="Contributes to substrate recognition" evidence="16">
    <location>
        <position position="100"/>
    </location>
</feature>
<dbReference type="InterPro" id="IPR036412">
    <property type="entry name" value="HAD-like_sf"/>
</dbReference>
<feature type="active site" description="Proton donor" evidence="15">
    <location>
        <position position="9"/>
    </location>
</feature>
<proteinExistence type="inferred from homology"/>
<feature type="site" description="Stabilizes the phosphoryl group" evidence="16">
    <location>
        <position position="101"/>
    </location>
</feature>
<evidence type="ECO:0000256" key="7">
    <source>
        <dbReference type="ARBA" id="ARBA00022490"/>
    </source>
</evidence>
<accession>A0A369CK68</accession>
<evidence type="ECO:0000256" key="9">
    <source>
        <dbReference type="ARBA" id="ARBA00022801"/>
    </source>
</evidence>
<dbReference type="InterPro" id="IPR004446">
    <property type="entry name" value="Heptose_bisP_phosphatase"/>
</dbReference>
<comment type="subunit">
    <text evidence="6">Monomer.</text>
</comment>
<dbReference type="PANTHER" id="PTHR42891">
    <property type="entry name" value="D-GLYCERO-BETA-D-MANNO-HEPTOSE-1,7-BISPHOSPHATE 7-PHOSPHATASE"/>
    <property type="match status" value="1"/>
</dbReference>